<keyword evidence="3" id="KW-1185">Reference proteome</keyword>
<dbReference type="RefSeq" id="WP_133058073.1">
    <property type="nucleotide sequence ID" value="NZ_NCXM01000119.1"/>
</dbReference>
<accession>A0A1X2KGT4</accession>
<reference evidence="2 3" key="1">
    <citation type="submission" date="2017-04" db="EMBL/GenBank/DDBJ databases">
        <title>The new phylogeny of genus Mycobacterium.</title>
        <authorList>
            <person name="Tortoli E."/>
            <person name="Trovato A."/>
            <person name="Cirillo D.M."/>
        </authorList>
    </citation>
    <scope>NUCLEOTIDE SEQUENCE [LARGE SCALE GENOMIC DNA]</scope>
    <source>
        <strain evidence="2 3">DSM 45247</strain>
    </source>
</reference>
<evidence type="ECO:0000313" key="2">
    <source>
        <dbReference type="EMBL" id="OSC17484.1"/>
    </source>
</evidence>
<feature type="non-terminal residue" evidence="2">
    <location>
        <position position="96"/>
    </location>
</feature>
<evidence type="ECO:0000313" key="3">
    <source>
        <dbReference type="Proteomes" id="UP000242320"/>
    </source>
</evidence>
<comment type="caution">
    <text evidence="2">The sequence shown here is derived from an EMBL/GenBank/DDBJ whole genome shotgun (WGS) entry which is preliminary data.</text>
</comment>
<organism evidence="2 3">
    <name type="scientific">Mycolicibacterium vulneris</name>
    <dbReference type="NCBI Taxonomy" id="547163"/>
    <lineage>
        <taxon>Bacteria</taxon>
        <taxon>Bacillati</taxon>
        <taxon>Actinomycetota</taxon>
        <taxon>Actinomycetes</taxon>
        <taxon>Mycobacteriales</taxon>
        <taxon>Mycobacteriaceae</taxon>
        <taxon>Mycolicibacterium</taxon>
    </lineage>
</organism>
<protein>
    <submittedName>
        <fullName evidence="2">Uncharacterized protein</fullName>
    </submittedName>
</protein>
<sequence>MNANEAAGAIPRNESDLAAKRQSYEALVVRARALQVTLDGYSEIESRLQRLQAQRKSVSDQLAAATTTAAKKPLLDEAERRVPTLEADIALHKERR</sequence>
<gene>
    <name evidence="2" type="ORF">B8W69_29620</name>
</gene>
<name>A0A1X2KGT4_9MYCO</name>
<dbReference type="AlphaFoldDB" id="A0A1X2KGT4"/>
<evidence type="ECO:0000256" key="1">
    <source>
        <dbReference type="SAM" id="Coils"/>
    </source>
</evidence>
<proteinExistence type="predicted"/>
<dbReference type="Proteomes" id="UP000242320">
    <property type="component" value="Unassembled WGS sequence"/>
</dbReference>
<dbReference type="EMBL" id="NCXM01000119">
    <property type="protein sequence ID" value="OSC17484.1"/>
    <property type="molecule type" value="Genomic_DNA"/>
</dbReference>
<feature type="coiled-coil region" evidence="1">
    <location>
        <begin position="41"/>
        <end position="95"/>
    </location>
</feature>
<keyword evidence="1" id="KW-0175">Coiled coil</keyword>